<comment type="caution">
    <text evidence="1">The sequence shown here is derived from an EMBL/GenBank/DDBJ whole genome shotgun (WGS) entry which is preliminary data.</text>
</comment>
<proteinExistence type="predicted"/>
<name>A0ABR0EU55_ZASCE</name>
<accession>A0ABR0EU55</accession>
<dbReference type="Proteomes" id="UP001305779">
    <property type="component" value="Unassembled WGS sequence"/>
</dbReference>
<gene>
    <name evidence="1" type="ORF">PRZ48_002907</name>
</gene>
<sequence>MPSKLNPLTKVERNAVQRPRWRGALIRLHFNKAIPGDADPAVHSKIGLIVPSTYSLAELPRKVRKVARERVFPDDAVMRALEREDLAVTLTTSLDIPAVPGSTLPLDGMLRVAEVGDLWENVGEEMEVDAHIAMSVAPARGAQPQDRIQIPKAQKKLNCLRIGSIAITEEGDPGVHQSRKGERNLGPAYIWPLLVWFDDDFKKIKFTKVHAFELNELCIGDPNESEKWNQVKFNEIHDGFYTGLFIPLMRERWSMAKFKRVLKQHVAEDWGNLRTGMPFLPTYCYNKYDPAEHGHGLKKWPRKGIDVAVRCVNHYEADGEFKNLSFRRDIRIVIKEEDPMDEIYDFLNGEIDAEETEDGVKIDSKRLFADEHRHEWEWQLWVMPQRDSTNLYRWTEGDLSQFCDGSPLTRPKDRKVFMEAHVVPKKSEEDSS</sequence>
<evidence type="ECO:0000313" key="1">
    <source>
        <dbReference type="EMBL" id="KAK4504944.1"/>
    </source>
</evidence>
<organism evidence="1 2">
    <name type="scientific">Zasmidium cellare</name>
    <name type="common">Wine cellar mold</name>
    <name type="synonym">Racodium cellare</name>
    <dbReference type="NCBI Taxonomy" id="395010"/>
    <lineage>
        <taxon>Eukaryota</taxon>
        <taxon>Fungi</taxon>
        <taxon>Dikarya</taxon>
        <taxon>Ascomycota</taxon>
        <taxon>Pezizomycotina</taxon>
        <taxon>Dothideomycetes</taxon>
        <taxon>Dothideomycetidae</taxon>
        <taxon>Mycosphaerellales</taxon>
        <taxon>Mycosphaerellaceae</taxon>
        <taxon>Zasmidium</taxon>
    </lineage>
</organism>
<reference evidence="1 2" key="1">
    <citation type="journal article" date="2023" name="G3 (Bethesda)">
        <title>A chromosome-level genome assembly of Zasmidium syzygii isolated from banana leaves.</title>
        <authorList>
            <person name="van Westerhoven A.C."/>
            <person name="Mehrabi R."/>
            <person name="Talebi R."/>
            <person name="Steentjes M.B.F."/>
            <person name="Corcolon B."/>
            <person name="Chong P.A."/>
            <person name="Kema G.H.J."/>
            <person name="Seidl M.F."/>
        </authorList>
    </citation>
    <scope>NUCLEOTIDE SEQUENCE [LARGE SCALE GENOMIC DNA]</scope>
    <source>
        <strain evidence="1 2">P124</strain>
    </source>
</reference>
<keyword evidence="2" id="KW-1185">Reference proteome</keyword>
<dbReference type="EMBL" id="JAXOVC010000002">
    <property type="protein sequence ID" value="KAK4504944.1"/>
    <property type="molecule type" value="Genomic_DNA"/>
</dbReference>
<evidence type="ECO:0000313" key="2">
    <source>
        <dbReference type="Proteomes" id="UP001305779"/>
    </source>
</evidence>
<protein>
    <submittedName>
        <fullName evidence="1">Uncharacterized protein</fullName>
    </submittedName>
</protein>